<dbReference type="AlphaFoldDB" id="A0A1E7KQ79"/>
<dbReference type="OrthoDB" id="9804891at2"/>
<keyword evidence="1" id="KW-0560">Oxidoreductase</keyword>
<keyword evidence="2" id="KW-1185">Reference proteome</keyword>
<dbReference type="RefSeq" id="WP_070194557.1">
    <property type="nucleotide sequence ID" value="NZ_LJGU01000088.1"/>
</dbReference>
<reference evidence="1 2" key="1">
    <citation type="journal article" date="2016" name="Front. Microbiol.">
        <title>Comparative Genomics Analysis of Streptomyces Species Reveals Their Adaptation to the Marine Environment and Their Diversity at the Genomic Level.</title>
        <authorList>
            <person name="Tian X."/>
            <person name="Zhang Z."/>
            <person name="Yang T."/>
            <person name="Chen M."/>
            <person name="Li J."/>
            <person name="Chen F."/>
            <person name="Yang J."/>
            <person name="Li W."/>
            <person name="Zhang B."/>
            <person name="Zhang Z."/>
            <person name="Wu J."/>
            <person name="Zhang C."/>
            <person name="Long L."/>
            <person name="Xiao J."/>
        </authorList>
    </citation>
    <scope>NUCLEOTIDE SEQUENCE [LARGE SCALE GENOMIC DNA]</scope>
    <source>
        <strain evidence="1 2">SCSIO 02100</strain>
    </source>
</reference>
<sequence>MADINVALHVQVKALPGKEEEVAAFLREGLALVQEEPGTVAWFAVRLSPSTFAIFDAFPDDDARQAHLAGRLGSALTERAGELFAQPPSVEQLDVLAHKLP</sequence>
<organism evidence="1 2">
    <name type="scientific">Streptomyces oceani</name>
    <dbReference type="NCBI Taxonomy" id="1075402"/>
    <lineage>
        <taxon>Bacteria</taxon>
        <taxon>Bacillati</taxon>
        <taxon>Actinomycetota</taxon>
        <taxon>Actinomycetes</taxon>
        <taxon>Kitasatosporales</taxon>
        <taxon>Streptomycetaceae</taxon>
        <taxon>Streptomyces</taxon>
    </lineage>
</organism>
<proteinExistence type="predicted"/>
<keyword evidence="1" id="KW-0503">Monooxygenase</keyword>
<accession>A0A1E7KQ79</accession>
<dbReference type="Proteomes" id="UP000176101">
    <property type="component" value="Unassembled WGS sequence"/>
</dbReference>
<dbReference type="InterPro" id="IPR011008">
    <property type="entry name" value="Dimeric_a/b-barrel"/>
</dbReference>
<gene>
    <name evidence="1" type="ORF">AN216_00525</name>
</gene>
<dbReference type="SUPFAM" id="SSF54909">
    <property type="entry name" value="Dimeric alpha+beta barrel"/>
    <property type="match status" value="1"/>
</dbReference>
<dbReference type="STRING" id="1075402.AN216_00525"/>
<name>A0A1E7KQ79_9ACTN</name>
<dbReference type="PATRIC" id="fig|1075402.3.peg.99"/>
<dbReference type="GO" id="GO:0004497">
    <property type="term" value="F:monooxygenase activity"/>
    <property type="evidence" value="ECO:0007669"/>
    <property type="project" value="UniProtKB-KW"/>
</dbReference>
<comment type="caution">
    <text evidence="1">The sequence shown here is derived from an EMBL/GenBank/DDBJ whole genome shotgun (WGS) entry which is preliminary data.</text>
</comment>
<evidence type="ECO:0000313" key="2">
    <source>
        <dbReference type="Proteomes" id="UP000176101"/>
    </source>
</evidence>
<protein>
    <submittedName>
        <fullName evidence="1">Antibiotic biosynthesis monooxygenase</fullName>
    </submittedName>
</protein>
<evidence type="ECO:0000313" key="1">
    <source>
        <dbReference type="EMBL" id="OEV06078.1"/>
    </source>
</evidence>
<dbReference type="Gene3D" id="3.30.70.100">
    <property type="match status" value="1"/>
</dbReference>
<dbReference type="EMBL" id="LJGU01000088">
    <property type="protein sequence ID" value="OEV06078.1"/>
    <property type="molecule type" value="Genomic_DNA"/>
</dbReference>